<name>A0A9P1JQX2_9PROT</name>
<gene>
    <name evidence="1" type="ORF">AZOBR_100387</name>
</gene>
<dbReference type="AlphaFoldDB" id="A0A9P1JQX2"/>
<evidence type="ECO:0000313" key="2">
    <source>
        <dbReference type="Proteomes" id="UP000007319"/>
    </source>
</evidence>
<keyword evidence="2" id="KW-1185">Reference proteome</keyword>
<protein>
    <submittedName>
        <fullName evidence="1">Uncharacterized protein</fullName>
    </submittedName>
</protein>
<reference evidence="1 2" key="1">
    <citation type="journal article" date="2011" name="PLoS Genet.">
        <title>Azospirillum genomes reveal transition of bacteria from aquatic to terrestrial environments.</title>
        <authorList>
            <person name="Wisniewski-Dye F."/>
            <person name="Borziak K."/>
            <person name="Khalsa-Moyers G."/>
            <person name="Alexandre G."/>
            <person name="Sukharnikov L.O."/>
            <person name="Wuichet K."/>
            <person name="Hurst G.B."/>
            <person name="McDonald W.H."/>
            <person name="Robertson J.S."/>
            <person name="Barbe V."/>
            <person name="Calteau A."/>
            <person name="Rouy Z."/>
            <person name="Mangenot S."/>
            <person name="Prigent-Combaret C."/>
            <person name="Normand P."/>
            <person name="Boyer M."/>
            <person name="Siguier P."/>
            <person name="Dessaux Y."/>
            <person name="Elmerich C."/>
            <person name="Condemine G."/>
            <person name="Krishnen G."/>
            <person name="Kennedy I."/>
            <person name="Paterson A.H."/>
            <person name="Gonzalez V."/>
            <person name="Mavingui P."/>
            <person name="Zhulin I.B."/>
        </authorList>
    </citation>
    <scope>NUCLEOTIDE SEQUENCE [LARGE SCALE GENOMIC DNA]</scope>
    <source>
        <strain evidence="1 2">Sp245</strain>
    </source>
</reference>
<organism evidence="1 2">
    <name type="scientific">Azospirillum baldaniorum</name>
    <dbReference type="NCBI Taxonomy" id="1064539"/>
    <lineage>
        <taxon>Bacteria</taxon>
        <taxon>Pseudomonadati</taxon>
        <taxon>Pseudomonadota</taxon>
        <taxon>Alphaproteobacteria</taxon>
        <taxon>Rhodospirillales</taxon>
        <taxon>Azospirillaceae</taxon>
        <taxon>Azospirillum</taxon>
    </lineage>
</organism>
<dbReference type="Proteomes" id="UP000007319">
    <property type="component" value="Chromosome"/>
</dbReference>
<evidence type="ECO:0000313" key="1">
    <source>
        <dbReference type="EMBL" id="CCC98001.1"/>
    </source>
</evidence>
<dbReference type="KEGG" id="abs:AZOBR_100387"/>
<proteinExistence type="predicted"/>
<accession>A0A9P1JQX2</accession>
<sequence>MVPVRKYGFVAWPDKASERP</sequence>
<dbReference type="EMBL" id="HE577327">
    <property type="protein sequence ID" value="CCC98001.1"/>
    <property type="molecule type" value="Genomic_DNA"/>
</dbReference>